<dbReference type="InterPro" id="IPR023214">
    <property type="entry name" value="HAD_sf"/>
</dbReference>
<dbReference type="GO" id="GO:0005829">
    <property type="term" value="C:cytosol"/>
    <property type="evidence" value="ECO:0007669"/>
    <property type="project" value="TreeGrafter"/>
</dbReference>
<dbReference type="GO" id="GO:0000287">
    <property type="term" value="F:magnesium ion binding"/>
    <property type="evidence" value="ECO:0007669"/>
    <property type="project" value="TreeGrafter"/>
</dbReference>
<sequence>MSGTPVPGGRSGHPPRPFRLVATDLDGTLLRGDLTVSERTRRALRLVRDAGARHVVVTGRPASGCRWIPEALGYRGIMVCGQGAQLYDAQAHRLLTATSLDRHVARSAVARIRAAVGPVSLAVLTAGLDGRFLTGPGYALPGEFPSCTEAAEDTLWDEPIDKVLLRRPGLDDDVLTDTAAALCGPHATAVLAADRQVELLPAGVDKAAGLARAAALLGLGHQDTIAFGDMPNDLPMLRWAGYAVAMGNAHSQVLAAADEVAPSNTEDGVAAVLERLFGPRSARGASAGVGAE</sequence>
<dbReference type="AlphaFoldDB" id="A0A9W4GRU6"/>
<gene>
    <name evidence="1" type="ORF">SCOCK_280104</name>
</gene>
<dbReference type="Proteomes" id="UP001152519">
    <property type="component" value="Unassembled WGS sequence"/>
</dbReference>
<name>A0A9W4GRU6_9ACTN</name>
<keyword evidence="1" id="KW-0378">Hydrolase</keyword>
<dbReference type="RefSeq" id="WP_251491321.1">
    <property type="nucleotide sequence ID" value="NZ_CAJSLV010000057.1"/>
</dbReference>
<protein>
    <submittedName>
        <fullName evidence="1">Hydrolase</fullName>
    </submittedName>
</protein>
<dbReference type="EMBL" id="CAJSLV010000057">
    <property type="protein sequence ID" value="CAG6394651.1"/>
    <property type="molecule type" value="Genomic_DNA"/>
</dbReference>
<dbReference type="Gene3D" id="3.40.50.1000">
    <property type="entry name" value="HAD superfamily/HAD-like"/>
    <property type="match status" value="1"/>
</dbReference>
<dbReference type="Gene3D" id="3.30.1240.10">
    <property type="match status" value="1"/>
</dbReference>
<evidence type="ECO:0000313" key="1">
    <source>
        <dbReference type="EMBL" id="CAG6394651.1"/>
    </source>
</evidence>
<dbReference type="Pfam" id="PF08282">
    <property type="entry name" value="Hydrolase_3"/>
    <property type="match status" value="1"/>
</dbReference>
<keyword evidence="2" id="KW-1185">Reference proteome</keyword>
<accession>A0A9W4GRU6</accession>
<evidence type="ECO:0000313" key="2">
    <source>
        <dbReference type="Proteomes" id="UP001152519"/>
    </source>
</evidence>
<comment type="caution">
    <text evidence="1">The sequence shown here is derived from an EMBL/GenBank/DDBJ whole genome shotgun (WGS) entry which is preliminary data.</text>
</comment>
<dbReference type="PANTHER" id="PTHR10000">
    <property type="entry name" value="PHOSPHOSERINE PHOSPHATASE"/>
    <property type="match status" value="1"/>
</dbReference>
<dbReference type="InterPro" id="IPR036412">
    <property type="entry name" value="HAD-like_sf"/>
</dbReference>
<dbReference type="SUPFAM" id="SSF56784">
    <property type="entry name" value="HAD-like"/>
    <property type="match status" value="1"/>
</dbReference>
<proteinExistence type="predicted"/>
<organism evidence="1 2">
    <name type="scientific">Actinacidiphila cocklensis</name>
    <dbReference type="NCBI Taxonomy" id="887465"/>
    <lineage>
        <taxon>Bacteria</taxon>
        <taxon>Bacillati</taxon>
        <taxon>Actinomycetota</taxon>
        <taxon>Actinomycetes</taxon>
        <taxon>Kitasatosporales</taxon>
        <taxon>Streptomycetaceae</taxon>
        <taxon>Actinacidiphila</taxon>
    </lineage>
</organism>
<reference evidence="1" key="1">
    <citation type="submission" date="2021-05" db="EMBL/GenBank/DDBJ databases">
        <authorList>
            <person name="Arsene-Ploetze F."/>
        </authorList>
    </citation>
    <scope>NUCLEOTIDE SEQUENCE</scope>
    <source>
        <strain evidence="1">DSM 42138</strain>
    </source>
</reference>
<dbReference type="PANTHER" id="PTHR10000:SF8">
    <property type="entry name" value="HAD SUPERFAMILY HYDROLASE-LIKE, TYPE 3"/>
    <property type="match status" value="1"/>
</dbReference>
<dbReference type="GO" id="GO:0016791">
    <property type="term" value="F:phosphatase activity"/>
    <property type="evidence" value="ECO:0007669"/>
    <property type="project" value="TreeGrafter"/>
</dbReference>